<dbReference type="Proteomes" id="UP000252884">
    <property type="component" value="Unassembled WGS sequence"/>
</dbReference>
<comment type="caution">
    <text evidence="1">The sequence shown here is derived from an EMBL/GenBank/DDBJ whole genome shotgun (WGS) entry which is preliminary data.</text>
</comment>
<reference evidence="1 2" key="1">
    <citation type="submission" date="2018-07" db="EMBL/GenBank/DDBJ databases">
        <title>Genomic Encyclopedia of Type Strains, Phase IV (KMG-IV): sequencing the most valuable type-strain genomes for metagenomic binning, comparative biology and taxonomic classification.</title>
        <authorList>
            <person name="Goeker M."/>
        </authorList>
    </citation>
    <scope>NUCLEOTIDE SEQUENCE [LARGE SCALE GENOMIC DNA]</scope>
    <source>
        <strain evidence="1 2">DSM 21634</strain>
    </source>
</reference>
<protein>
    <recommendedName>
        <fullName evidence="3">HIRAN domain-containing protein</fullName>
    </recommendedName>
</protein>
<dbReference type="AlphaFoldDB" id="A0A368Y1F7"/>
<dbReference type="RefSeq" id="WP_114467233.1">
    <property type="nucleotide sequence ID" value="NZ_QPJK01000002.1"/>
</dbReference>
<name>A0A368Y1F7_9BURK</name>
<dbReference type="OrthoDB" id="8899847at2"/>
<gene>
    <name evidence="1" type="ORF">DES41_102413</name>
</gene>
<evidence type="ECO:0000313" key="1">
    <source>
        <dbReference type="EMBL" id="RCW74093.1"/>
    </source>
</evidence>
<dbReference type="EMBL" id="QPJK01000002">
    <property type="protein sequence ID" value="RCW74093.1"/>
    <property type="molecule type" value="Genomic_DNA"/>
</dbReference>
<dbReference type="Gene3D" id="3.30.70.2330">
    <property type="match status" value="1"/>
</dbReference>
<accession>A0A368Y1F7</accession>
<sequence length="127" mass="14553">MARRTYSAVVAGTALGGRSDLIKAFARQGAEVQLRREAASKHPEAIGVWLRCPRFWGLWKTWAHIGFIEHDGEQHWAHKMDTGRLRVVKAWVHSAHAPLEHHRPRVLLRVTFEGDDTREEMVSRPMA</sequence>
<evidence type="ECO:0008006" key="3">
    <source>
        <dbReference type="Google" id="ProtNLM"/>
    </source>
</evidence>
<evidence type="ECO:0000313" key="2">
    <source>
        <dbReference type="Proteomes" id="UP000252884"/>
    </source>
</evidence>
<keyword evidence="2" id="KW-1185">Reference proteome</keyword>
<organism evidence="1 2">
    <name type="scientific">Pseudorhodoferax soli</name>
    <dbReference type="NCBI Taxonomy" id="545864"/>
    <lineage>
        <taxon>Bacteria</taxon>
        <taxon>Pseudomonadati</taxon>
        <taxon>Pseudomonadota</taxon>
        <taxon>Betaproteobacteria</taxon>
        <taxon>Burkholderiales</taxon>
        <taxon>Comamonadaceae</taxon>
    </lineage>
</organism>
<proteinExistence type="predicted"/>